<keyword evidence="5" id="KW-1185">Reference proteome</keyword>
<dbReference type="AlphaFoldDB" id="A0A327X3T8"/>
<accession>A0A327X3T8</accession>
<gene>
    <name evidence="2" type="ORF">B0I24_10124</name>
    <name evidence="3" type="ORF">CWE07_00110</name>
</gene>
<dbReference type="PANTHER" id="PTHR43102">
    <property type="entry name" value="SLR1143 PROTEIN"/>
    <property type="match status" value="1"/>
</dbReference>
<dbReference type="SUPFAM" id="SSF55781">
    <property type="entry name" value="GAF domain-like"/>
    <property type="match status" value="1"/>
</dbReference>
<evidence type="ECO:0000313" key="4">
    <source>
        <dbReference type="Proteomes" id="UP000249203"/>
    </source>
</evidence>
<protein>
    <submittedName>
        <fullName evidence="2">GAF domain-containing protein</fullName>
    </submittedName>
</protein>
<dbReference type="Pfam" id="PF01590">
    <property type="entry name" value="GAF"/>
    <property type="match status" value="1"/>
</dbReference>
<dbReference type="InterPro" id="IPR029016">
    <property type="entry name" value="GAF-like_dom_sf"/>
</dbReference>
<reference evidence="2 4" key="2">
    <citation type="submission" date="2018-06" db="EMBL/GenBank/DDBJ databases">
        <title>Genomic Encyclopedia of Type Strains, Phase III (KMG-III): the genomes of soil and plant-associated and newly described type strains.</title>
        <authorList>
            <person name="Whitman W."/>
        </authorList>
    </citation>
    <scope>NUCLEOTIDE SEQUENCE [LARGE SCALE GENOMIC DNA]</scope>
    <source>
        <strain evidence="2 4">CGMCC 1.15366</strain>
    </source>
</reference>
<evidence type="ECO:0000313" key="2">
    <source>
        <dbReference type="EMBL" id="RAK01401.1"/>
    </source>
</evidence>
<dbReference type="PANTHER" id="PTHR43102:SF2">
    <property type="entry name" value="GAF DOMAIN-CONTAINING PROTEIN"/>
    <property type="match status" value="1"/>
</dbReference>
<dbReference type="Proteomes" id="UP000249203">
    <property type="component" value="Unassembled WGS sequence"/>
</dbReference>
<name>A0A327X3T8_9GAMM</name>
<evidence type="ECO:0000313" key="3">
    <source>
        <dbReference type="EMBL" id="RUO28249.1"/>
    </source>
</evidence>
<comment type="caution">
    <text evidence="2">The sequence shown here is derived from an EMBL/GenBank/DDBJ whole genome shotgun (WGS) entry which is preliminary data.</text>
</comment>
<evidence type="ECO:0000259" key="1">
    <source>
        <dbReference type="SMART" id="SM00065"/>
    </source>
</evidence>
<dbReference type="OrthoDB" id="9812358at2"/>
<dbReference type="InterPro" id="IPR003018">
    <property type="entry name" value="GAF"/>
</dbReference>
<sequence>MQPPVQPSNEAQRLKTLDETALLDTQNEQRFDRVTRLVKRCLGVDIVLISLLDETRQWFKSKQGLDACDTPREISFCGHAILHSDIFEVADSLQDVRFKDNPLVTGAPHIRFYAGAPLIIDGSAIGTLCVISKAPRMLTSGERETLREFADLVEQEIVDRLQEQAHAQLSARE</sequence>
<dbReference type="RefSeq" id="WP_111567905.1">
    <property type="nucleotide sequence ID" value="NZ_PIPK01000001.1"/>
</dbReference>
<reference evidence="3 5" key="1">
    <citation type="journal article" date="2018" name="Front. Microbiol.">
        <title>Genome-Based Analysis Reveals the Taxonomy and Diversity of the Family Idiomarinaceae.</title>
        <authorList>
            <person name="Liu Y."/>
            <person name="Lai Q."/>
            <person name="Shao Z."/>
        </authorList>
    </citation>
    <scope>NUCLEOTIDE SEQUENCE [LARGE SCALE GENOMIC DNA]</scope>
    <source>
        <strain evidence="3 5">CF12-14</strain>
    </source>
</reference>
<dbReference type="EMBL" id="PIPK01000001">
    <property type="protein sequence ID" value="RUO28249.1"/>
    <property type="molecule type" value="Genomic_DNA"/>
</dbReference>
<proteinExistence type="predicted"/>
<dbReference type="EMBL" id="QLMD01000001">
    <property type="protein sequence ID" value="RAK01401.1"/>
    <property type="molecule type" value="Genomic_DNA"/>
</dbReference>
<dbReference type="Gene3D" id="3.30.450.40">
    <property type="match status" value="1"/>
</dbReference>
<organism evidence="2 4">
    <name type="scientific">Aliidiomarina maris</name>
    <dbReference type="NCBI Taxonomy" id="531312"/>
    <lineage>
        <taxon>Bacteria</taxon>
        <taxon>Pseudomonadati</taxon>
        <taxon>Pseudomonadota</taxon>
        <taxon>Gammaproteobacteria</taxon>
        <taxon>Alteromonadales</taxon>
        <taxon>Idiomarinaceae</taxon>
        <taxon>Aliidiomarina</taxon>
    </lineage>
</organism>
<feature type="domain" description="GAF" evidence="1">
    <location>
        <begin position="26"/>
        <end position="167"/>
    </location>
</feature>
<evidence type="ECO:0000313" key="5">
    <source>
        <dbReference type="Proteomes" id="UP000287865"/>
    </source>
</evidence>
<dbReference type="Proteomes" id="UP000287865">
    <property type="component" value="Unassembled WGS sequence"/>
</dbReference>
<dbReference type="SMART" id="SM00065">
    <property type="entry name" value="GAF"/>
    <property type="match status" value="1"/>
</dbReference>